<keyword evidence="1" id="KW-1133">Transmembrane helix</keyword>
<protein>
    <submittedName>
        <fullName evidence="2">Uncharacterized protein</fullName>
    </submittedName>
</protein>
<feature type="transmembrane region" description="Helical" evidence="1">
    <location>
        <begin position="73"/>
        <end position="95"/>
    </location>
</feature>
<feature type="transmembrane region" description="Helical" evidence="1">
    <location>
        <begin position="137"/>
        <end position="162"/>
    </location>
</feature>
<evidence type="ECO:0000256" key="1">
    <source>
        <dbReference type="SAM" id="Phobius"/>
    </source>
</evidence>
<gene>
    <name evidence="2" type="ORF">K402DRAFT_171000</name>
</gene>
<evidence type="ECO:0000313" key="3">
    <source>
        <dbReference type="Proteomes" id="UP000800041"/>
    </source>
</evidence>
<dbReference type="EMBL" id="ML977140">
    <property type="protein sequence ID" value="KAF1991089.1"/>
    <property type="molecule type" value="Genomic_DNA"/>
</dbReference>
<keyword evidence="1" id="KW-0812">Transmembrane</keyword>
<feature type="transmembrane region" description="Helical" evidence="1">
    <location>
        <begin position="174"/>
        <end position="197"/>
    </location>
</feature>
<proteinExistence type="predicted"/>
<evidence type="ECO:0000313" key="2">
    <source>
        <dbReference type="EMBL" id="KAF1991089.1"/>
    </source>
</evidence>
<keyword evidence="3" id="KW-1185">Reference proteome</keyword>
<feature type="transmembrane region" description="Helical" evidence="1">
    <location>
        <begin position="209"/>
        <end position="229"/>
    </location>
</feature>
<organism evidence="2 3">
    <name type="scientific">Aulographum hederae CBS 113979</name>
    <dbReference type="NCBI Taxonomy" id="1176131"/>
    <lineage>
        <taxon>Eukaryota</taxon>
        <taxon>Fungi</taxon>
        <taxon>Dikarya</taxon>
        <taxon>Ascomycota</taxon>
        <taxon>Pezizomycotina</taxon>
        <taxon>Dothideomycetes</taxon>
        <taxon>Pleosporomycetidae</taxon>
        <taxon>Aulographales</taxon>
        <taxon>Aulographaceae</taxon>
    </lineage>
</organism>
<dbReference type="Proteomes" id="UP000800041">
    <property type="component" value="Unassembled WGS sequence"/>
</dbReference>
<keyword evidence="1" id="KW-0472">Membrane</keyword>
<reference evidence="2" key="1">
    <citation type="journal article" date="2020" name="Stud. Mycol.">
        <title>101 Dothideomycetes genomes: a test case for predicting lifestyles and emergence of pathogens.</title>
        <authorList>
            <person name="Haridas S."/>
            <person name="Albert R."/>
            <person name="Binder M."/>
            <person name="Bloem J."/>
            <person name="Labutti K."/>
            <person name="Salamov A."/>
            <person name="Andreopoulos B."/>
            <person name="Baker S."/>
            <person name="Barry K."/>
            <person name="Bills G."/>
            <person name="Bluhm B."/>
            <person name="Cannon C."/>
            <person name="Castanera R."/>
            <person name="Culley D."/>
            <person name="Daum C."/>
            <person name="Ezra D."/>
            <person name="Gonzalez J."/>
            <person name="Henrissat B."/>
            <person name="Kuo A."/>
            <person name="Liang C."/>
            <person name="Lipzen A."/>
            <person name="Lutzoni F."/>
            <person name="Magnuson J."/>
            <person name="Mondo S."/>
            <person name="Nolan M."/>
            <person name="Ohm R."/>
            <person name="Pangilinan J."/>
            <person name="Park H.-J."/>
            <person name="Ramirez L."/>
            <person name="Alfaro M."/>
            <person name="Sun H."/>
            <person name="Tritt A."/>
            <person name="Yoshinaga Y."/>
            <person name="Zwiers L.-H."/>
            <person name="Turgeon B."/>
            <person name="Goodwin S."/>
            <person name="Spatafora J."/>
            <person name="Crous P."/>
            <person name="Grigoriev I."/>
        </authorList>
    </citation>
    <scope>NUCLEOTIDE SEQUENCE</scope>
    <source>
        <strain evidence="2">CBS 113979</strain>
    </source>
</reference>
<sequence>MCNFSTTSSCIQTTGLAWYPGHPAVITRRLSCPSRCVDVEDSSGSSTCQMVSVQPLHHIPGTVFCYGPAQAQLPAICALAFLAFSHWALVGLGAIPNLRWESVGSFLDCVEELRGGFVGTHGLGVSYLPSLHWVSVSVARCFLCVPVGVFCVILLSVLCLSAGVSKSISCVSMFVSSVSMSISGGSVSVPLVSYVYFHGSSRLSPEISVPVPCGFVCLLDFVCPGFCMWDPWLLSGSLTYHFLCLQGLGCSIKLKYHQRRASDGGCEHCILKELVSCLAVWEAHRVGLFAPCRLPVY</sequence>
<dbReference type="AlphaFoldDB" id="A0A6G1HDJ2"/>
<name>A0A6G1HDJ2_9PEZI</name>
<accession>A0A6G1HDJ2</accession>